<proteinExistence type="predicted"/>
<comment type="caution">
    <text evidence="4">The sequence shown here is derived from an EMBL/GenBank/DDBJ whole genome shotgun (WGS) entry which is preliminary data.</text>
</comment>
<feature type="domain" description="C2H2-type" evidence="3">
    <location>
        <begin position="488"/>
        <end position="515"/>
    </location>
</feature>
<dbReference type="PANTHER" id="PTHR37701:SF13">
    <property type="entry name" value="C2H2-TYPE DOMAIN-CONTAINING PROTEIN"/>
    <property type="match status" value="1"/>
</dbReference>
<dbReference type="GO" id="GO:0003677">
    <property type="term" value="F:DNA binding"/>
    <property type="evidence" value="ECO:0007669"/>
    <property type="project" value="InterPro"/>
</dbReference>
<gene>
    <name evidence="4" type="ORF">FEM48_Zijuj06G0113500</name>
</gene>
<evidence type="ECO:0000313" key="5">
    <source>
        <dbReference type="Proteomes" id="UP000813462"/>
    </source>
</evidence>
<dbReference type="GO" id="GO:0008270">
    <property type="term" value="F:zinc ion binding"/>
    <property type="evidence" value="ECO:0007669"/>
    <property type="project" value="UniProtKB-KW"/>
</dbReference>
<reference evidence="4" key="1">
    <citation type="journal article" date="2021" name="Front. Plant Sci.">
        <title>Chromosome-Scale Genome Assembly for Chinese Sour Jujube and Insights Into Its Genome Evolution and Domestication Signature.</title>
        <authorList>
            <person name="Shen L.-Y."/>
            <person name="Luo H."/>
            <person name="Wang X.-L."/>
            <person name="Wang X.-M."/>
            <person name="Qiu X.-J."/>
            <person name="Liu H."/>
            <person name="Zhou S.-S."/>
            <person name="Jia K.-H."/>
            <person name="Nie S."/>
            <person name="Bao Y.-T."/>
            <person name="Zhang R.-G."/>
            <person name="Yun Q.-Z."/>
            <person name="Chai Y.-H."/>
            <person name="Lu J.-Y."/>
            <person name="Li Y."/>
            <person name="Zhao S.-W."/>
            <person name="Mao J.-F."/>
            <person name="Jia S.-G."/>
            <person name="Mao Y.-M."/>
        </authorList>
    </citation>
    <scope>NUCLEOTIDE SEQUENCE</scope>
    <source>
        <strain evidence="4">AT0</strain>
        <tissue evidence="4">Leaf</tissue>
    </source>
</reference>
<protein>
    <recommendedName>
        <fullName evidence="3">C2H2-type domain-containing protein</fullName>
    </recommendedName>
</protein>
<dbReference type="Gene3D" id="3.30.160.60">
    <property type="entry name" value="Classic Zinc Finger"/>
    <property type="match status" value="1"/>
</dbReference>
<evidence type="ECO:0000259" key="3">
    <source>
        <dbReference type="PROSITE" id="PS50157"/>
    </source>
</evidence>
<dbReference type="SMART" id="SM00384">
    <property type="entry name" value="AT_hook"/>
    <property type="match status" value="2"/>
</dbReference>
<feature type="domain" description="C2H2-type" evidence="3">
    <location>
        <begin position="534"/>
        <end position="561"/>
    </location>
</feature>
<dbReference type="PROSITE" id="PS50157">
    <property type="entry name" value="ZINC_FINGER_C2H2_2"/>
    <property type="match status" value="2"/>
</dbReference>
<dbReference type="InterPro" id="IPR017956">
    <property type="entry name" value="AT_hook_DNA-bd_motif"/>
</dbReference>
<keyword evidence="1" id="KW-0863">Zinc-finger</keyword>
<dbReference type="PROSITE" id="PS00028">
    <property type="entry name" value="ZINC_FINGER_C2H2_1"/>
    <property type="match status" value="2"/>
</dbReference>
<sequence>MASTTTVLDPTADDHHSLQLDSLPLIDLNLLSQSELYSLSLCSSSSSSHAHRRCDDDVLIPKIDRSVFNESAGSRKQTYSRLRLAPRNSQFASSSSARSAASSSPSFTRQTTTIAALEPLDQENVQIIGLLKQLFASKTHDDLVPVRVEYNDDSSVLHQPFNNNVVHSIPIDVVVFDNTSQKKRKRGRPRKDANLAVENFYSNGSSTREVPVELASSNAVFYDSPKEIVDGGGPAKRKRGRPRKDEKRAVEGSITAGRVEVVKEEGLVDVNRNGGAVDLVSLGNMEDPFGKELRKRTEVLETEAELLGFLGGLEGEWVTKKKKIVQASQFGDALPRDWKIMLSVERREGRVYLFCRRYIRTKLQVNASCEKMFSLEGDLAIGSPANFASCPNGQQFLSCKEVSSYLLAYVGFQDASQSKPGHGDSDSQIVSKTGSEYDANFQFQNDKDAIELISCSPVLITSVSTDEEKQATLSKTRNPEEVQNFDLLKCHICMMTFNEKNGLLHHLSSHEGTANRCNRHFSVYEGVIVKDEKYECQFCHKIFDEWIQYNGHIGVHVKSNEVLEGLSNKQKSSDPVLNVDSLTSLKMQESIGTEKEKTLNSEASFKLSSGFADSELKEDADTRACTDGENHGLVSYSHNEVALNSSKDEKDKKYCEIQDKVCNMTNHNLGKLDEAVEVSVCGSSNWVAALASNNENENNCEFSNKANAVNCISNEISGGLLASVDKEDKCSKKDIEHGQITSRVEDNVDEFENYNSISGDSGPEDVYSNVKRQSIYQGFSSIPSGNEQSCGSVKDGNGNPNSILLKSVQVRGSEIDICSSSSDKQTCVVGNNVNNVGAIGNGGNHVGANVNAASIGETDRILGGCYCIPTLNKPGCVAEDFAKNPNCMRERPLEEQSFESDESTPVIVDKSVVVDNVIKSSIGTINGTKVADAENSKNSKCIAFGTKDTEIDADIIPDMEQEGTFKGCSLVLSSNANEHASVLKDNVICNSKTEELKWNIVSPESHLPSCSGCGQSYDLVNNMNNRSSHLIQEHINNEVKSSCNNEELHDFGSCNTGIDVNTVTGNVAGRRSSEGFPPVISGNIQTISIATTVPGVCIGTLEELNLKRGSEIDFIGPSGSEQIDATEKKITMVHSRTLSNQPTPEDLEKSRNDDQMTVLGNISQPSGEIMSELICRTDEQNVQRSRSAGTSSALMQVSGSFPNFDILSDKGANGDFSNNESFESTSGLEGPRLGSIRPSKYNFLTLQGSSQSNESKVLSDDAEMGKSCDSYFWLEKEARPQTASRIQTVTVCAWCGEECHHEAVNPEKHSGSVGLVCATCQFKFSSQFNPL</sequence>
<evidence type="ECO:0000256" key="1">
    <source>
        <dbReference type="PROSITE-ProRule" id="PRU00042"/>
    </source>
</evidence>
<name>A0A978V8Z8_ZIZJJ</name>
<feature type="region of interest" description="Disordered" evidence="2">
    <location>
        <begin position="226"/>
        <end position="249"/>
    </location>
</feature>
<keyword evidence="1" id="KW-0862">Zinc</keyword>
<evidence type="ECO:0000313" key="4">
    <source>
        <dbReference type="EMBL" id="KAH7524383.1"/>
    </source>
</evidence>
<dbReference type="InterPro" id="IPR013087">
    <property type="entry name" value="Znf_C2H2_type"/>
</dbReference>
<dbReference type="PANTHER" id="PTHR37701">
    <property type="entry name" value="METHYL-CPG-BINDING DOMAIN-CONTAINING PROTEIN 8"/>
    <property type="match status" value="1"/>
</dbReference>
<dbReference type="InterPro" id="IPR037472">
    <property type="entry name" value="MBD8"/>
</dbReference>
<evidence type="ECO:0000256" key="2">
    <source>
        <dbReference type="SAM" id="MobiDB-lite"/>
    </source>
</evidence>
<accession>A0A978V8Z8</accession>
<dbReference type="EMBL" id="JAEACU010000006">
    <property type="protein sequence ID" value="KAH7524383.1"/>
    <property type="molecule type" value="Genomic_DNA"/>
</dbReference>
<keyword evidence="1" id="KW-0479">Metal-binding</keyword>
<dbReference type="SMART" id="SM00355">
    <property type="entry name" value="ZnF_C2H2"/>
    <property type="match status" value="2"/>
</dbReference>
<organism evidence="4 5">
    <name type="scientific">Ziziphus jujuba var. spinosa</name>
    <dbReference type="NCBI Taxonomy" id="714518"/>
    <lineage>
        <taxon>Eukaryota</taxon>
        <taxon>Viridiplantae</taxon>
        <taxon>Streptophyta</taxon>
        <taxon>Embryophyta</taxon>
        <taxon>Tracheophyta</taxon>
        <taxon>Spermatophyta</taxon>
        <taxon>Magnoliopsida</taxon>
        <taxon>eudicotyledons</taxon>
        <taxon>Gunneridae</taxon>
        <taxon>Pentapetalae</taxon>
        <taxon>rosids</taxon>
        <taxon>fabids</taxon>
        <taxon>Rosales</taxon>
        <taxon>Rhamnaceae</taxon>
        <taxon>Paliureae</taxon>
        <taxon>Ziziphus</taxon>
    </lineage>
</organism>
<dbReference type="Proteomes" id="UP000813462">
    <property type="component" value="Unassembled WGS sequence"/>
</dbReference>